<evidence type="ECO:0000313" key="5">
    <source>
        <dbReference type="EMBL" id="KAG5175555.1"/>
    </source>
</evidence>
<dbReference type="AlphaFoldDB" id="A0A836C756"/>
<dbReference type="InterPro" id="IPR050390">
    <property type="entry name" value="C5-Methyltransferase"/>
</dbReference>
<dbReference type="EMBL" id="JAFCMP010000547">
    <property type="protein sequence ID" value="KAG5175555.1"/>
    <property type="molecule type" value="Genomic_DNA"/>
</dbReference>
<keyword evidence="4" id="KW-0949">S-adenosyl-L-methionine</keyword>
<dbReference type="GO" id="GO:0003886">
    <property type="term" value="F:DNA (cytosine-5-)-methyltransferase activity"/>
    <property type="evidence" value="ECO:0007669"/>
    <property type="project" value="UniProtKB-EC"/>
</dbReference>
<keyword evidence="6" id="KW-1185">Reference proteome</keyword>
<protein>
    <recommendedName>
        <fullName evidence="1">DNA (cytosine-5-)-methyltransferase</fullName>
        <ecNumber evidence="1">2.1.1.37</ecNumber>
    </recommendedName>
</protein>
<keyword evidence="3 5" id="KW-0808">Transferase</keyword>
<dbReference type="InterPro" id="IPR029063">
    <property type="entry name" value="SAM-dependent_MTases_sf"/>
</dbReference>
<name>A0A836C756_9STRA</name>
<dbReference type="GO" id="GO:0003677">
    <property type="term" value="F:DNA binding"/>
    <property type="evidence" value="ECO:0007669"/>
    <property type="project" value="TreeGrafter"/>
</dbReference>
<dbReference type="GO" id="GO:0005634">
    <property type="term" value="C:nucleus"/>
    <property type="evidence" value="ECO:0007669"/>
    <property type="project" value="TreeGrafter"/>
</dbReference>
<dbReference type="GO" id="GO:0044027">
    <property type="term" value="P:negative regulation of gene expression via chromosomal CpG island methylation"/>
    <property type="evidence" value="ECO:0007669"/>
    <property type="project" value="TreeGrafter"/>
</dbReference>
<keyword evidence="2 5" id="KW-0489">Methyltransferase</keyword>
<dbReference type="PANTHER" id="PTHR10629">
    <property type="entry name" value="CYTOSINE-SPECIFIC METHYLTRANSFERASE"/>
    <property type="match status" value="1"/>
</dbReference>
<reference evidence="5" key="1">
    <citation type="submission" date="2021-02" db="EMBL/GenBank/DDBJ databases">
        <title>First Annotated Genome of the Yellow-green Alga Tribonema minus.</title>
        <authorList>
            <person name="Mahan K.M."/>
        </authorList>
    </citation>
    <scope>NUCLEOTIDE SEQUENCE</scope>
    <source>
        <strain evidence="5">UTEX B ZZ1240</strain>
    </source>
</reference>
<gene>
    <name evidence="5" type="ORF">JKP88DRAFT_159476</name>
</gene>
<evidence type="ECO:0000256" key="2">
    <source>
        <dbReference type="ARBA" id="ARBA00022603"/>
    </source>
</evidence>
<sequence length="172" mass="19304">MYLIDLFCGAGGFSQGAVQAGCEVTLAVDSWQRALDAHELNHPGCRHVRMEMGGDMDDFVSFVEEHLTTGGIDMSQCHLHASPPCQPFSAWKRCFDQPLGYKDQGLELVKWTMQVIDRLQLASFTIEEVPDPHLQVLFDDWPSASASQTYYLHRYGVPNTRCRLIVSSVHST</sequence>
<dbReference type="OrthoDB" id="414133at2759"/>
<evidence type="ECO:0000256" key="3">
    <source>
        <dbReference type="ARBA" id="ARBA00022679"/>
    </source>
</evidence>
<dbReference type="InterPro" id="IPR001525">
    <property type="entry name" value="C5_MeTfrase"/>
</dbReference>
<organism evidence="5 6">
    <name type="scientific">Tribonema minus</name>
    <dbReference type="NCBI Taxonomy" id="303371"/>
    <lineage>
        <taxon>Eukaryota</taxon>
        <taxon>Sar</taxon>
        <taxon>Stramenopiles</taxon>
        <taxon>Ochrophyta</taxon>
        <taxon>PX clade</taxon>
        <taxon>Xanthophyceae</taxon>
        <taxon>Tribonematales</taxon>
        <taxon>Tribonemataceae</taxon>
        <taxon>Tribonema</taxon>
    </lineage>
</organism>
<dbReference type="PANTHER" id="PTHR10629:SF52">
    <property type="entry name" value="DNA (CYTOSINE-5)-METHYLTRANSFERASE 1"/>
    <property type="match status" value="1"/>
</dbReference>
<dbReference type="PRINTS" id="PR00105">
    <property type="entry name" value="C5METTRFRASE"/>
</dbReference>
<dbReference type="Proteomes" id="UP000664859">
    <property type="component" value="Unassembled WGS sequence"/>
</dbReference>
<proteinExistence type="predicted"/>
<dbReference type="Pfam" id="PF00145">
    <property type="entry name" value="DNA_methylase"/>
    <property type="match status" value="1"/>
</dbReference>
<evidence type="ECO:0000256" key="1">
    <source>
        <dbReference type="ARBA" id="ARBA00011975"/>
    </source>
</evidence>
<dbReference type="EC" id="2.1.1.37" evidence="1"/>
<dbReference type="Gene3D" id="3.40.50.150">
    <property type="entry name" value="Vaccinia Virus protein VP39"/>
    <property type="match status" value="1"/>
</dbReference>
<evidence type="ECO:0000256" key="4">
    <source>
        <dbReference type="ARBA" id="ARBA00022691"/>
    </source>
</evidence>
<comment type="caution">
    <text evidence="5">The sequence shown here is derived from an EMBL/GenBank/DDBJ whole genome shotgun (WGS) entry which is preliminary data.</text>
</comment>
<dbReference type="GO" id="GO:0032259">
    <property type="term" value="P:methylation"/>
    <property type="evidence" value="ECO:0007669"/>
    <property type="project" value="UniProtKB-KW"/>
</dbReference>
<accession>A0A836C756</accession>
<dbReference type="SUPFAM" id="SSF53335">
    <property type="entry name" value="S-adenosyl-L-methionine-dependent methyltransferases"/>
    <property type="match status" value="1"/>
</dbReference>
<evidence type="ECO:0000313" key="6">
    <source>
        <dbReference type="Proteomes" id="UP000664859"/>
    </source>
</evidence>